<dbReference type="EMBL" id="AGNK02001870">
    <property type="status" value="NOT_ANNOTATED_CDS"/>
    <property type="molecule type" value="Genomic_DNA"/>
</dbReference>
<protein>
    <submittedName>
        <fullName evidence="1">Uncharacterized protein</fullName>
    </submittedName>
</protein>
<evidence type="ECO:0000313" key="2">
    <source>
        <dbReference type="Proteomes" id="UP000004995"/>
    </source>
</evidence>
<dbReference type="AlphaFoldDB" id="K3ZGI7"/>
<proteinExistence type="predicted"/>
<accession>K3ZGI7</accession>
<dbReference type="Gramene" id="KQL16159">
    <property type="protein sequence ID" value="KQL16159"/>
    <property type="gene ID" value="SETIT_025689mg"/>
</dbReference>
<dbReference type="Proteomes" id="UP000004995">
    <property type="component" value="Unassembled WGS sequence"/>
</dbReference>
<keyword evidence="2" id="KW-1185">Reference proteome</keyword>
<dbReference type="InParanoid" id="K3ZGI7"/>
<reference evidence="1" key="2">
    <citation type="submission" date="2018-08" db="UniProtKB">
        <authorList>
            <consortium name="EnsemblPlants"/>
        </authorList>
    </citation>
    <scope>IDENTIFICATION</scope>
    <source>
        <strain evidence="1">Yugu1</strain>
    </source>
</reference>
<name>K3ZGI7_SETIT</name>
<evidence type="ECO:0000313" key="1">
    <source>
        <dbReference type="EnsemblPlants" id="KQL16159"/>
    </source>
</evidence>
<dbReference type="HOGENOM" id="CLU_3145311_0_0_1"/>
<sequence>MLILKIRDLDGPLAKFEDNPHFTLFIALFANMKCLFEMDNNHAYMVKTD</sequence>
<organism evidence="1 2">
    <name type="scientific">Setaria italica</name>
    <name type="common">Foxtail millet</name>
    <name type="synonym">Panicum italicum</name>
    <dbReference type="NCBI Taxonomy" id="4555"/>
    <lineage>
        <taxon>Eukaryota</taxon>
        <taxon>Viridiplantae</taxon>
        <taxon>Streptophyta</taxon>
        <taxon>Embryophyta</taxon>
        <taxon>Tracheophyta</taxon>
        <taxon>Spermatophyta</taxon>
        <taxon>Magnoliopsida</taxon>
        <taxon>Liliopsida</taxon>
        <taxon>Poales</taxon>
        <taxon>Poaceae</taxon>
        <taxon>PACMAD clade</taxon>
        <taxon>Panicoideae</taxon>
        <taxon>Panicodae</taxon>
        <taxon>Paniceae</taxon>
        <taxon>Cenchrinae</taxon>
        <taxon>Setaria</taxon>
    </lineage>
</organism>
<dbReference type="EnsemblPlants" id="KQL16159">
    <property type="protein sequence ID" value="KQL16159"/>
    <property type="gene ID" value="SETIT_025689mg"/>
</dbReference>
<reference evidence="2" key="1">
    <citation type="journal article" date="2012" name="Nat. Biotechnol.">
        <title>Reference genome sequence of the model plant Setaria.</title>
        <authorList>
            <person name="Bennetzen J.L."/>
            <person name="Schmutz J."/>
            <person name="Wang H."/>
            <person name="Percifield R."/>
            <person name="Hawkins J."/>
            <person name="Pontaroli A.C."/>
            <person name="Estep M."/>
            <person name="Feng L."/>
            <person name="Vaughn J.N."/>
            <person name="Grimwood J."/>
            <person name="Jenkins J."/>
            <person name="Barry K."/>
            <person name="Lindquist E."/>
            <person name="Hellsten U."/>
            <person name="Deshpande S."/>
            <person name="Wang X."/>
            <person name="Wu X."/>
            <person name="Mitros T."/>
            <person name="Triplett J."/>
            <person name="Yang X."/>
            <person name="Ye C.Y."/>
            <person name="Mauro-Herrera M."/>
            <person name="Wang L."/>
            <person name="Li P."/>
            <person name="Sharma M."/>
            <person name="Sharma R."/>
            <person name="Ronald P.C."/>
            <person name="Panaud O."/>
            <person name="Kellogg E.A."/>
            <person name="Brutnell T.P."/>
            <person name="Doust A.N."/>
            <person name="Tuskan G.A."/>
            <person name="Rokhsar D."/>
            <person name="Devos K.M."/>
        </authorList>
    </citation>
    <scope>NUCLEOTIDE SEQUENCE [LARGE SCALE GENOMIC DNA]</scope>
    <source>
        <strain evidence="2">cv. Yugu1</strain>
    </source>
</reference>